<feature type="transmembrane region" description="Helical" evidence="1">
    <location>
        <begin position="311"/>
        <end position="332"/>
    </location>
</feature>
<evidence type="ECO:0000313" key="4">
    <source>
        <dbReference type="Proteomes" id="UP000199206"/>
    </source>
</evidence>
<dbReference type="STRING" id="1166340.SAMN05192583_2116"/>
<feature type="transmembrane region" description="Helical" evidence="1">
    <location>
        <begin position="50"/>
        <end position="70"/>
    </location>
</feature>
<proteinExistence type="predicted"/>
<keyword evidence="3" id="KW-0012">Acyltransferase</keyword>
<evidence type="ECO:0000313" key="3">
    <source>
        <dbReference type="EMBL" id="SEN16727.1"/>
    </source>
</evidence>
<keyword evidence="1" id="KW-0472">Membrane</keyword>
<feature type="transmembrane region" description="Helical" evidence="1">
    <location>
        <begin position="144"/>
        <end position="161"/>
    </location>
</feature>
<evidence type="ECO:0000256" key="1">
    <source>
        <dbReference type="SAM" id="Phobius"/>
    </source>
</evidence>
<feature type="transmembrane region" description="Helical" evidence="1">
    <location>
        <begin position="227"/>
        <end position="245"/>
    </location>
</feature>
<feature type="transmembrane region" description="Helical" evidence="1">
    <location>
        <begin position="280"/>
        <end position="299"/>
    </location>
</feature>
<reference evidence="4" key="1">
    <citation type="submission" date="2016-10" db="EMBL/GenBank/DDBJ databases">
        <authorList>
            <person name="Varghese N."/>
            <person name="Submissions S."/>
        </authorList>
    </citation>
    <scope>NUCLEOTIDE SEQUENCE [LARGE SCALE GENOMIC DNA]</scope>
    <source>
        <strain evidence="4">S6-262</strain>
    </source>
</reference>
<organism evidence="3 4">
    <name type="scientific">Sphingomonas gellani</name>
    <dbReference type="NCBI Taxonomy" id="1166340"/>
    <lineage>
        <taxon>Bacteria</taxon>
        <taxon>Pseudomonadati</taxon>
        <taxon>Pseudomonadota</taxon>
        <taxon>Alphaproteobacteria</taxon>
        <taxon>Sphingomonadales</taxon>
        <taxon>Sphingomonadaceae</taxon>
        <taxon>Sphingomonas</taxon>
    </lineage>
</organism>
<dbReference type="PANTHER" id="PTHR23028:SF134">
    <property type="entry name" value="PUTATIVE (AFU_ORTHOLOGUE AFUA_4G08520)-RELATED"/>
    <property type="match status" value="1"/>
</dbReference>
<keyword evidence="4" id="KW-1185">Reference proteome</keyword>
<dbReference type="RefSeq" id="WP_170841931.1">
    <property type="nucleotide sequence ID" value="NZ_FOCF01000005.1"/>
</dbReference>
<keyword evidence="3" id="KW-0808">Transferase</keyword>
<keyword evidence="3" id="KW-0378">Hydrolase</keyword>
<dbReference type="GO" id="GO:0016787">
    <property type="term" value="F:hydrolase activity"/>
    <property type="evidence" value="ECO:0007669"/>
    <property type="project" value="UniProtKB-KW"/>
</dbReference>
<dbReference type="EMBL" id="FOCF01000005">
    <property type="protein sequence ID" value="SEN16727.1"/>
    <property type="molecule type" value="Genomic_DNA"/>
</dbReference>
<dbReference type="PANTHER" id="PTHR23028">
    <property type="entry name" value="ACETYLTRANSFERASE"/>
    <property type="match status" value="1"/>
</dbReference>
<dbReference type="Pfam" id="PF01757">
    <property type="entry name" value="Acyl_transf_3"/>
    <property type="match status" value="1"/>
</dbReference>
<feature type="domain" description="Acyltransferase 3" evidence="2">
    <location>
        <begin position="21"/>
        <end position="328"/>
    </location>
</feature>
<dbReference type="Proteomes" id="UP000199206">
    <property type="component" value="Unassembled WGS sequence"/>
</dbReference>
<gene>
    <name evidence="3" type="ORF">SAMN05192583_2116</name>
</gene>
<accession>A0A1H8ED35</accession>
<feature type="transmembrane region" description="Helical" evidence="1">
    <location>
        <begin position="168"/>
        <end position="186"/>
    </location>
</feature>
<keyword evidence="1" id="KW-1133">Transmembrane helix</keyword>
<keyword evidence="1" id="KW-0812">Transmembrane</keyword>
<dbReference type="AlphaFoldDB" id="A0A1H8ED35"/>
<feature type="transmembrane region" description="Helical" evidence="1">
    <location>
        <begin position="251"/>
        <end position="268"/>
    </location>
</feature>
<name>A0A1H8ED35_9SPHN</name>
<dbReference type="GO" id="GO:0016747">
    <property type="term" value="F:acyltransferase activity, transferring groups other than amino-acyl groups"/>
    <property type="evidence" value="ECO:0007669"/>
    <property type="project" value="InterPro"/>
</dbReference>
<dbReference type="InterPro" id="IPR002656">
    <property type="entry name" value="Acyl_transf_3_dom"/>
</dbReference>
<evidence type="ECO:0000259" key="2">
    <source>
        <dbReference type="Pfam" id="PF01757"/>
    </source>
</evidence>
<protein>
    <submittedName>
        <fullName evidence="3">Peptidoglycan/LPS O-acetylase OafA/YrhL, contains acyltransferase and SGNH-hydrolase domains</fullName>
    </submittedName>
</protein>
<sequence length="360" mass="38876">METDKQGPASGDVVHSQHLLALDGLRGVAALAVVVFHRRWFAPSGHLFDHAYLAVDFFFLLSGLVIDHAYRQQLQRRLSFGKYALKRVVRLYPLIIAGAVLGLPFVLLRSPHWHGLAAFPFAVAALPAPSSLVKIPFEINRPSWSLFFEMVASIVYGAYAFRLSAKRLAVIAGVAGCGLLTAIHLHGSIDVGAGYGDVGWGFFRVAFPFTIGVLLNRARLKYPTKGLPFVVVAALLLLSFAPNPLGSYEAAYVAVVTMIVYPSLIYASCGQQPTGLTATIAKAGAFISFPIYAIHYPVFSWVERLIHPQTGWPAIGLFVAVAIITAVVAGFADERARGWIGRQLHARSAGGLPNRSSGGR</sequence>
<dbReference type="InterPro" id="IPR050879">
    <property type="entry name" value="Acyltransferase_3"/>
</dbReference>
<feature type="transmembrane region" description="Helical" evidence="1">
    <location>
        <begin position="91"/>
        <end position="108"/>
    </location>
</feature>
<feature type="transmembrane region" description="Helical" evidence="1">
    <location>
        <begin position="198"/>
        <end position="215"/>
    </location>
</feature>